<feature type="transmembrane region" description="Helical" evidence="2">
    <location>
        <begin position="270"/>
        <end position="293"/>
    </location>
</feature>
<name>A4RZL8_OSTLU</name>
<dbReference type="Proteomes" id="UP000001568">
    <property type="component" value="Chromosome 7"/>
</dbReference>
<keyword evidence="2" id="KW-0812">Transmembrane</keyword>
<organism evidence="4 5">
    <name type="scientific">Ostreococcus lucimarinus (strain CCE9901)</name>
    <dbReference type="NCBI Taxonomy" id="436017"/>
    <lineage>
        <taxon>Eukaryota</taxon>
        <taxon>Viridiplantae</taxon>
        <taxon>Chlorophyta</taxon>
        <taxon>Mamiellophyceae</taxon>
        <taxon>Mamiellales</taxon>
        <taxon>Bathycoccaceae</taxon>
        <taxon>Ostreococcus</taxon>
    </lineage>
</organism>
<reference evidence="4 5" key="1">
    <citation type="journal article" date="2007" name="Proc. Natl. Acad. Sci. U.S.A.">
        <title>The tiny eukaryote Ostreococcus provides genomic insights into the paradox of plankton speciation.</title>
        <authorList>
            <person name="Palenik B."/>
            <person name="Grimwood J."/>
            <person name="Aerts A."/>
            <person name="Rouze P."/>
            <person name="Salamov A."/>
            <person name="Putnam N."/>
            <person name="Dupont C."/>
            <person name="Jorgensen R."/>
            <person name="Derelle E."/>
            <person name="Rombauts S."/>
            <person name="Zhou K."/>
            <person name="Otillar R."/>
            <person name="Merchant S.S."/>
            <person name="Podell S."/>
            <person name="Gaasterland T."/>
            <person name="Napoli C."/>
            <person name="Gendler K."/>
            <person name="Manuell A."/>
            <person name="Tai V."/>
            <person name="Vallon O."/>
            <person name="Piganeau G."/>
            <person name="Jancek S."/>
            <person name="Heijde M."/>
            <person name="Jabbari K."/>
            <person name="Bowler C."/>
            <person name="Lohr M."/>
            <person name="Robbens S."/>
            <person name="Werner G."/>
            <person name="Dubchak I."/>
            <person name="Pazour G.J."/>
            <person name="Ren Q."/>
            <person name="Paulsen I."/>
            <person name="Delwiche C."/>
            <person name="Schmutz J."/>
            <person name="Rokhsar D."/>
            <person name="Van de Peer Y."/>
            <person name="Moreau H."/>
            <person name="Grigoriev I.V."/>
        </authorList>
    </citation>
    <scope>NUCLEOTIDE SEQUENCE [LARGE SCALE GENOMIC DNA]</scope>
    <source>
        <strain evidence="4 5">CCE9901</strain>
    </source>
</reference>
<evidence type="ECO:0000256" key="1">
    <source>
        <dbReference type="SAM" id="MobiDB-lite"/>
    </source>
</evidence>
<dbReference type="OMA" id="YLQRRPF"/>
<feature type="region of interest" description="Disordered" evidence="1">
    <location>
        <begin position="303"/>
        <end position="381"/>
    </location>
</feature>
<dbReference type="OrthoDB" id="498847at2759"/>
<proteinExistence type="predicted"/>
<evidence type="ECO:0000256" key="2">
    <source>
        <dbReference type="SAM" id="Phobius"/>
    </source>
</evidence>
<dbReference type="HOGENOM" id="CLU_337537_0_0_1"/>
<feature type="compositionally biased region" description="Basic and acidic residues" evidence="1">
    <location>
        <begin position="511"/>
        <end position="532"/>
    </location>
</feature>
<evidence type="ECO:0000313" key="5">
    <source>
        <dbReference type="Proteomes" id="UP000001568"/>
    </source>
</evidence>
<evidence type="ECO:0000256" key="3">
    <source>
        <dbReference type="SAM" id="SignalP"/>
    </source>
</evidence>
<keyword evidence="2" id="KW-1133">Transmembrane helix</keyword>
<sequence length="844" mass="91839">MRGALAALVGALAASRIARASSQGVETPPLNAHVSARARVASAGMDPNIEATAAAWFANLGFRVLEGATATTRGAWGGTARESDARFATSYCLDASTNTSALEDYDFVGWLPVSNAIEDVMSDRVDFKVVLFETMATEWWEHARTRAESAKALGDACGCGAGATRSTASTCGNEDYHYCDIYPCVWERAFGSATPDEETWKTKYIERVREIKSAAPPGRLLTIPMTAAPVGHATAVKISKLIAQFLEITDDLDAFGEAYPFLRRDLNGVALSNVSIAWVAFVVVASAYIGFFANKSDPARRFHARASTRATKPNSTSEAPHTSTMPDDGARAADHARGQRKLDEFRRHKAEAKARSSEDARATRDDEKAAPSEAAEKKHDDVAVVKQKLVKAVKKGKAIEAERDAARARAEAAEEARDALMKELEVVKAETGERAAAREEAEVMREQLKRNAEALAYANDESREAADAARAVAKKMEEELETLRAALREATAGAEKASRGEEEISKLREALREASEGKASAEKQAESFKRAAEQTTSGAESRVLELNAELDAKSTKLSSLEAELLALSSAAEDEKSALAAENIRLASKLDEGRLALEEVEKEKEMYLAECERVLQQNEQHERMAEELKQRLRESEMKAEAHADEMSSLKTSQDANKAVAEAEKRIAEAQSQLAMVQDDASHMQAAAESQAKELRTKIQSLEAQIQSLEVALQAQRATPTPPSATDESIGLRQELDSANQQIKQLQSLLSDARASQAASSSFTNKKNEDFADTDIEGAVLTGGSYAFVPLQNQMKSLTNAPMLHHPIALEVASNFDRASVYLQRRPFVRLALSVYVFILHLIILF</sequence>
<feature type="chain" id="PRO_5002672047" evidence="3">
    <location>
        <begin position="23"/>
        <end position="844"/>
    </location>
</feature>
<keyword evidence="5" id="KW-1185">Reference proteome</keyword>
<dbReference type="AlphaFoldDB" id="A4RZL8"/>
<dbReference type="PANTHER" id="PTHR43939">
    <property type="entry name" value="COILED-COIL DOMAIN-CONTAINING PROTEIN 158"/>
    <property type="match status" value="1"/>
</dbReference>
<dbReference type="RefSeq" id="XP_001418595.1">
    <property type="nucleotide sequence ID" value="XM_001418558.1"/>
</dbReference>
<dbReference type="KEGG" id="olu:OSTLU_15983"/>
<keyword evidence="2" id="KW-0472">Membrane</keyword>
<dbReference type="GeneID" id="5002914"/>
<dbReference type="EMBL" id="CP000587">
    <property type="protein sequence ID" value="ABO96888.1"/>
    <property type="molecule type" value="Genomic_DNA"/>
</dbReference>
<dbReference type="eggNOG" id="ENOG502RV0I">
    <property type="taxonomic scope" value="Eukaryota"/>
</dbReference>
<protein>
    <submittedName>
        <fullName evidence="4">Uncharacterized protein</fullName>
    </submittedName>
</protein>
<dbReference type="Gramene" id="ABO96888">
    <property type="protein sequence ID" value="ABO96888"/>
    <property type="gene ID" value="OSTLU_15983"/>
</dbReference>
<keyword evidence="3" id="KW-0732">Signal</keyword>
<gene>
    <name evidence="4" type="ORF">OSTLU_15983</name>
</gene>
<accession>A4RZL8</accession>
<evidence type="ECO:0000313" key="4">
    <source>
        <dbReference type="EMBL" id="ABO96888.1"/>
    </source>
</evidence>
<feature type="compositionally biased region" description="Basic and acidic residues" evidence="1">
    <location>
        <begin position="328"/>
        <end position="381"/>
    </location>
</feature>
<feature type="region of interest" description="Disordered" evidence="1">
    <location>
        <begin position="511"/>
        <end position="540"/>
    </location>
</feature>
<feature type="compositionally biased region" description="Polar residues" evidence="1">
    <location>
        <begin position="308"/>
        <end position="325"/>
    </location>
</feature>
<feature type="signal peptide" evidence="3">
    <location>
        <begin position="1"/>
        <end position="22"/>
    </location>
</feature>
<dbReference type="PANTHER" id="PTHR43939:SF68">
    <property type="entry name" value="CENTROSOMAL PROTEIN OF 290 KDA-LIKE"/>
    <property type="match status" value="1"/>
</dbReference>
<feature type="transmembrane region" description="Helical" evidence="2">
    <location>
        <begin position="826"/>
        <end position="843"/>
    </location>
</feature>